<protein>
    <submittedName>
        <fullName evidence="2">Uncharacterized protein</fullName>
    </submittedName>
</protein>
<accession>A0AA40DXF6</accession>
<organism evidence="2 3">
    <name type="scientific">Lasiosphaeris hirsuta</name>
    <dbReference type="NCBI Taxonomy" id="260670"/>
    <lineage>
        <taxon>Eukaryota</taxon>
        <taxon>Fungi</taxon>
        <taxon>Dikarya</taxon>
        <taxon>Ascomycota</taxon>
        <taxon>Pezizomycotina</taxon>
        <taxon>Sordariomycetes</taxon>
        <taxon>Sordariomycetidae</taxon>
        <taxon>Sordariales</taxon>
        <taxon>Lasiosphaeriaceae</taxon>
        <taxon>Lasiosphaeris</taxon>
    </lineage>
</organism>
<dbReference type="Proteomes" id="UP001172102">
    <property type="component" value="Unassembled WGS sequence"/>
</dbReference>
<evidence type="ECO:0000313" key="3">
    <source>
        <dbReference type="Proteomes" id="UP001172102"/>
    </source>
</evidence>
<name>A0AA40DXF6_9PEZI</name>
<evidence type="ECO:0000313" key="2">
    <source>
        <dbReference type="EMBL" id="KAK0715248.1"/>
    </source>
</evidence>
<dbReference type="EMBL" id="JAUKUA010000004">
    <property type="protein sequence ID" value="KAK0715248.1"/>
    <property type="molecule type" value="Genomic_DNA"/>
</dbReference>
<dbReference type="AlphaFoldDB" id="A0AA40DXF6"/>
<reference evidence="2" key="1">
    <citation type="submission" date="2023-06" db="EMBL/GenBank/DDBJ databases">
        <title>Genome-scale phylogeny and comparative genomics of the fungal order Sordariales.</title>
        <authorList>
            <consortium name="Lawrence Berkeley National Laboratory"/>
            <person name="Hensen N."/>
            <person name="Bonometti L."/>
            <person name="Westerberg I."/>
            <person name="Brannstrom I.O."/>
            <person name="Guillou S."/>
            <person name="Cros-Aarteil S."/>
            <person name="Calhoun S."/>
            <person name="Haridas S."/>
            <person name="Kuo A."/>
            <person name="Mondo S."/>
            <person name="Pangilinan J."/>
            <person name="Riley R."/>
            <person name="Labutti K."/>
            <person name="Andreopoulos B."/>
            <person name="Lipzen A."/>
            <person name="Chen C."/>
            <person name="Yanf M."/>
            <person name="Daum C."/>
            <person name="Ng V."/>
            <person name="Clum A."/>
            <person name="Steindorff A."/>
            <person name="Ohm R."/>
            <person name="Martin F."/>
            <person name="Silar P."/>
            <person name="Natvig D."/>
            <person name="Lalanne C."/>
            <person name="Gautier V."/>
            <person name="Ament-Velasquez S.L."/>
            <person name="Kruys A."/>
            <person name="Hutchinson M.I."/>
            <person name="Powell A.J."/>
            <person name="Barry K."/>
            <person name="Miller A.N."/>
            <person name="Grigoriev I.V."/>
            <person name="Debuchy R."/>
            <person name="Gladieux P."/>
            <person name="Thoren M.H."/>
            <person name="Johannesson H."/>
        </authorList>
    </citation>
    <scope>NUCLEOTIDE SEQUENCE</scope>
    <source>
        <strain evidence="2">SMH4607-1</strain>
    </source>
</reference>
<feature type="compositionally biased region" description="Polar residues" evidence="1">
    <location>
        <begin position="38"/>
        <end position="58"/>
    </location>
</feature>
<keyword evidence="3" id="KW-1185">Reference proteome</keyword>
<comment type="caution">
    <text evidence="2">The sequence shown here is derived from an EMBL/GenBank/DDBJ whole genome shotgun (WGS) entry which is preliminary data.</text>
</comment>
<evidence type="ECO:0000256" key="1">
    <source>
        <dbReference type="SAM" id="MobiDB-lite"/>
    </source>
</evidence>
<gene>
    <name evidence="2" type="ORF">B0H67DRAFT_237223</name>
</gene>
<proteinExistence type="predicted"/>
<sequence length="91" mass="10118">MEPLMEVARSRESRALPEPAARHRSVSAHIPPPHPLPQQGSTITPMARTTIQSQSPTNGGPPAKRPPRPEPIWPARRRRRRRKFCLGCCGG</sequence>
<feature type="region of interest" description="Disordered" evidence="1">
    <location>
        <begin position="1"/>
        <end position="78"/>
    </location>
</feature>